<dbReference type="AlphaFoldDB" id="A0A9D9E912"/>
<dbReference type="Proteomes" id="UP000823633">
    <property type="component" value="Unassembled WGS sequence"/>
</dbReference>
<protein>
    <submittedName>
        <fullName evidence="2">Uncharacterized protein</fullName>
    </submittedName>
</protein>
<comment type="caution">
    <text evidence="2">The sequence shown here is derived from an EMBL/GenBank/DDBJ whole genome shotgun (WGS) entry which is preliminary data.</text>
</comment>
<evidence type="ECO:0000313" key="3">
    <source>
        <dbReference type="Proteomes" id="UP000823633"/>
    </source>
</evidence>
<evidence type="ECO:0000313" key="2">
    <source>
        <dbReference type="EMBL" id="MBO8443404.1"/>
    </source>
</evidence>
<proteinExistence type="predicted"/>
<dbReference type="EMBL" id="JADIMU010000042">
    <property type="protein sequence ID" value="MBO8443404.1"/>
    <property type="molecule type" value="Genomic_DNA"/>
</dbReference>
<reference evidence="2" key="1">
    <citation type="submission" date="2020-10" db="EMBL/GenBank/DDBJ databases">
        <authorList>
            <person name="Gilroy R."/>
        </authorList>
    </citation>
    <scope>NUCLEOTIDE SEQUENCE</scope>
    <source>
        <strain evidence="2">11167</strain>
    </source>
</reference>
<dbReference type="GO" id="GO:0003677">
    <property type="term" value="F:DNA binding"/>
    <property type="evidence" value="ECO:0007669"/>
    <property type="project" value="UniProtKB-KW"/>
</dbReference>
<dbReference type="InterPro" id="IPR037923">
    <property type="entry name" value="HTH-like"/>
</dbReference>
<dbReference type="SUPFAM" id="SSF51215">
    <property type="entry name" value="Regulatory protein AraC"/>
    <property type="match status" value="1"/>
</dbReference>
<accession>A0A9D9E912</accession>
<sequence>MKLNGKGMLEASDIFVCNSSMIRKEYFYQLLCTGHYYCTYSYAVRRNSLDSFLVMFVVSGSLYVSQGDGPRLPVSAGQIAILNCYERPSYGAREKTEFYWAHFFPGTRRVTDSFRRRITLNFRVL</sequence>
<name>A0A9D9E912_9SPIR</name>
<keyword evidence="1" id="KW-0238">DNA-binding</keyword>
<reference evidence="2" key="2">
    <citation type="journal article" date="2021" name="PeerJ">
        <title>Extensive microbial diversity within the chicken gut microbiome revealed by metagenomics and culture.</title>
        <authorList>
            <person name="Gilroy R."/>
            <person name="Ravi A."/>
            <person name="Getino M."/>
            <person name="Pursley I."/>
            <person name="Horton D.L."/>
            <person name="Alikhan N.F."/>
            <person name="Baker D."/>
            <person name="Gharbi K."/>
            <person name="Hall N."/>
            <person name="Watson M."/>
            <person name="Adriaenssens E.M."/>
            <person name="Foster-Nyarko E."/>
            <person name="Jarju S."/>
            <person name="Secka A."/>
            <person name="Antonio M."/>
            <person name="Oren A."/>
            <person name="Chaudhuri R.R."/>
            <person name="La Ragione R."/>
            <person name="Hildebrand F."/>
            <person name="Pallen M.J."/>
        </authorList>
    </citation>
    <scope>NUCLEOTIDE SEQUENCE</scope>
    <source>
        <strain evidence="2">11167</strain>
    </source>
</reference>
<organism evidence="2 3">
    <name type="scientific">Candidatus Aphodenecus pullistercoris</name>
    <dbReference type="NCBI Taxonomy" id="2840669"/>
    <lineage>
        <taxon>Bacteria</taxon>
        <taxon>Pseudomonadati</taxon>
        <taxon>Spirochaetota</taxon>
        <taxon>Spirochaetia</taxon>
        <taxon>Spirochaetales</taxon>
        <taxon>Candidatus Aphodenecus</taxon>
    </lineage>
</organism>
<evidence type="ECO:0000256" key="1">
    <source>
        <dbReference type="ARBA" id="ARBA00023125"/>
    </source>
</evidence>
<gene>
    <name evidence="2" type="ORF">IAC42_06555</name>
</gene>